<feature type="binding site" evidence="11">
    <location>
        <position position="528"/>
    </location>
    <ligand>
        <name>substrate</name>
    </ligand>
</feature>
<feature type="binding site" evidence="12">
    <location>
        <position position="68"/>
    </location>
    <ligand>
        <name>thiamine diphosphate</name>
        <dbReference type="ChEBI" id="CHEBI:58937"/>
    </ligand>
</feature>
<dbReference type="SUPFAM" id="SSF52518">
    <property type="entry name" value="Thiamin diphosphate-binding fold (THDP-binding)"/>
    <property type="match status" value="2"/>
</dbReference>
<dbReference type="VEuPathDB" id="FungiDB:SeMB42_g00364"/>
<feature type="binding site" evidence="12">
    <location>
        <begin position="117"/>
        <end position="119"/>
    </location>
    <ligand>
        <name>thiamine diphosphate</name>
        <dbReference type="ChEBI" id="CHEBI:58937"/>
    </ligand>
</feature>
<dbReference type="Pfam" id="PF02779">
    <property type="entry name" value="Transket_pyr"/>
    <property type="match status" value="1"/>
</dbReference>
<dbReference type="PANTHER" id="PTHR43522:SF2">
    <property type="entry name" value="TRANSKETOLASE 1-RELATED"/>
    <property type="match status" value="1"/>
</dbReference>
<protein>
    <recommendedName>
        <fullName evidence="4 15">Transketolase</fullName>
        <ecNumber evidence="4 15">2.2.1.1</ecNumber>
    </recommendedName>
</protein>
<feature type="active site" description="Proton donor" evidence="10">
    <location>
        <position position="419"/>
    </location>
</feature>
<dbReference type="EC" id="2.2.1.1" evidence="4 15"/>
<keyword evidence="6 13" id="KW-0479">Metal-binding</keyword>
<evidence type="ECO:0000256" key="15">
    <source>
        <dbReference type="RuleBase" id="RU004996"/>
    </source>
</evidence>
<sequence>MVADMETLSINTIRCLAADIVQKSNSGHPGAPMGCAPMAQVLWSKFIRCNPANPHWVNRDRFVLSNGHACALQYIMLHLLGYDLTIHDLQMFRQLNSKTPGHPEANHGTPGIEVSTGPLGQGLANAVGLAMAQAHMAARFNNDLFQLIDNFTYVIMGDGCHQEGVSHEAAALAGHLQLGRLIVLYDDNLVSIDGETHLSFTEDVLKRYEAYGWHTQAVPDGDHNVQAIYQAIETAQQVLDKPSIIKIRTVIGFGSKNQGNAHKVHGNALGDDDVAHVKRTFGFPPDKKFFVPDEVSQFWAKIKQRGAELEAAWNEKLEAYRAKCPELHAELTRRFSGKLPDGWKNALPSYTPSDPAVASRKSSEIVLNRLAPMMPELMGGSADLTPSNLTRWKDAIDFQPPNTKLGSYAGRYIRFGVREHGMAAICNGLHAYGGIIPFGATFLNFITYAWGAVRLSALSRHQVLYIMTHDSIGLGEDGPTHQPIETMAAIRALPNLLDFRPADGNEVSGAYAVALETPHRPSVLALSRQNLPNLEGSSIQGVYRGGYVLTSDPSPQVVLVATGSEVSIAVAAGKILASEGYKVRYVSMPCTKLFDEQDVAYKLSVFPEGVPSVSVEAMSTYGWAKYAHVQIGMTTFGSSAPYNDVYKFYEIVPDKIAAKAKKLIEFYKSNPVPSLFKKPF</sequence>
<reference evidence="19 20" key="1">
    <citation type="journal article" date="2019" name="Sci. Rep.">
        <title>Comparative genomics of chytrid fungi reveal insights into the obligate biotrophic and pathogenic lifestyle of Synchytrium endobioticum.</title>
        <authorList>
            <person name="van de Vossenberg B.T.L.H."/>
            <person name="Warris S."/>
            <person name="Nguyen H.D.T."/>
            <person name="van Gent-Pelzer M.P.E."/>
            <person name="Joly D.L."/>
            <person name="van de Geest H.C."/>
            <person name="Bonants P.J.M."/>
            <person name="Smith D.S."/>
            <person name="Levesque C.A."/>
            <person name="van der Lee T.A.J."/>
        </authorList>
    </citation>
    <scope>NUCLEOTIDE SEQUENCE [LARGE SCALE GENOMIC DNA]</scope>
    <source>
        <strain evidence="17 20">LEV6574</strain>
        <strain evidence="18 19">MB42</strain>
    </source>
</reference>
<keyword evidence="5 15" id="KW-0808">Transferase</keyword>
<keyword evidence="19" id="KW-1185">Reference proteome</keyword>
<dbReference type="EMBL" id="QEAM01000028">
    <property type="protein sequence ID" value="TPX49751.1"/>
    <property type="molecule type" value="Genomic_DNA"/>
</dbReference>
<keyword evidence="8 12" id="KW-0786">Thiamine pyrophosphate</keyword>
<accession>A0A507DEB3</accession>
<dbReference type="InterPro" id="IPR005474">
    <property type="entry name" value="Transketolase_N"/>
</dbReference>
<keyword evidence="7 13" id="KW-0460">Magnesium</keyword>
<evidence type="ECO:0000256" key="11">
    <source>
        <dbReference type="PIRSR" id="PIRSR605478-2"/>
    </source>
</evidence>
<dbReference type="PROSITE" id="PS00802">
    <property type="entry name" value="TRANSKETOLASE_2"/>
    <property type="match status" value="1"/>
</dbReference>
<feature type="site" description="Important for catalytic activity" evidence="14">
    <location>
        <position position="265"/>
    </location>
</feature>
<feature type="binding site" evidence="13">
    <location>
        <position position="188"/>
    </location>
    <ligand>
        <name>Mg(2+)</name>
        <dbReference type="ChEBI" id="CHEBI:18420"/>
    </ligand>
</feature>
<dbReference type="GO" id="GO:0006098">
    <property type="term" value="P:pentose-phosphate shunt"/>
    <property type="evidence" value="ECO:0007669"/>
    <property type="project" value="TreeGrafter"/>
</dbReference>
<feature type="binding site" evidence="11">
    <location>
        <position position="387"/>
    </location>
    <ligand>
        <name>substrate</name>
    </ligand>
</feature>
<dbReference type="GO" id="GO:0005634">
    <property type="term" value="C:nucleus"/>
    <property type="evidence" value="ECO:0007669"/>
    <property type="project" value="TreeGrafter"/>
</dbReference>
<feature type="site" description="Important for catalytic activity" evidence="14">
    <location>
        <position position="28"/>
    </location>
</feature>
<dbReference type="FunFam" id="3.40.50.970:FF:000004">
    <property type="entry name" value="Transketolase"/>
    <property type="match status" value="1"/>
</dbReference>
<evidence type="ECO:0000256" key="6">
    <source>
        <dbReference type="ARBA" id="ARBA00022723"/>
    </source>
</evidence>
<evidence type="ECO:0000256" key="2">
    <source>
        <dbReference type="ARBA" id="ARBA00007131"/>
    </source>
</evidence>
<evidence type="ECO:0000256" key="3">
    <source>
        <dbReference type="ARBA" id="ARBA00011738"/>
    </source>
</evidence>
<dbReference type="SMART" id="SM00861">
    <property type="entry name" value="Transket_pyr"/>
    <property type="match status" value="1"/>
</dbReference>
<evidence type="ECO:0000313" key="20">
    <source>
        <dbReference type="Proteomes" id="UP000320475"/>
    </source>
</evidence>
<dbReference type="AlphaFoldDB" id="A0A507DEB3"/>
<evidence type="ECO:0000256" key="4">
    <source>
        <dbReference type="ARBA" id="ARBA00013152"/>
    </source>
</evidence>
<comment type="cofactor">
    <cofactor evidence="13">
        <name>Mg(2+)</name>
        <dbReference type="ChEBI" id="CHEBI:18420"/>
    </cofactor>
    <text evidence="13">Binds 1 Mg(2+) ion per subunit. Can also utilize other divalent metal cations, such as Ca(2+), Mn(2+) and Co(2+).</text>
</comment>
<comment type="catalytic activity">
    <reaction evidence="9 15">
        <text>D-sedoheptulose 7-phosphate + D-glyceraldehyde 3-phosphate = aldehydo-D-ribose 5-phosphate + D-xylulose 5-phosphate</text>
        <dbReference type="Rhea" id="RHEA:10508"/>
        <dbReference type="ChEBI" id="CHEBI:57483"/>
        <dbReference type="ChEBI" id="CHEBI:57737"/>
        <dbReference type="ChEBI" id="CHEBI:58273"/>
        <dbReference type="ChEBI" id="CHEBI:59776"/>
        <dbReference type="EC" id="2.2.1.1"/>
    </reaction>
</comment>
<comment type="caution">
    <text evidence="17">The sequence shown here is derived from an EMBL/GenBank/DDBJ whole genome shotgun (WGS) entry which is preliminary data.</text>
</comment>
<evidence type="ECO:0000256" key="1">
    <source>
        <dbReference type="ARBA" id="ARBA00001941"/>
    </source>
</evidence>
<dbReference type="PROSITE" id="PS00801">
    <property type="entry name" value="TRANSKETOLASE_1"/>
    <property type="match status" value="1"/>
</dbReference>
<dbReference type="PANTHER" id="PTHR43522">
    <property type="entry name" value="TRANSKETOLASE"/>
    <property type="match status" value="1"/>
</dbReference>
<dbReference type="InterPro" id="IPR055152">
    <property type="entry name" value="Transketolase-like_C_2"/>
</dbReference>
<evidence type="ECO:0000256" key="10">
    <source>
        <dbReference type="PIRSR" id="PIRSR605478-1"/>
    </source>
</evidence>
<dbReference type="FunFam" id="3.40.50.970:FF:000003">
    <property type="entry name" value="Transketolase"/>
    <property type="match status" value="1"/>
</dbReference>
<dbReference type="OrthoDB" id="10267175at2759"/>
<dbReference type="STRING" id="286115.A0A507DEB3"/>
<dbReference type="Gene3D" id="3.40.50.970">
    <property type="match status" value="2"/>
</dbReference>
<dbReference type="GO" id="GO:0005829">
    <property type="term" value="C:cytosol"/>
    <property type="evidence" value="ECO:0007669"/>
    <property type="project" value="TreeGrafter"/>
</dbReference>
<dbReference type="GO" id="GO:0004802">
    <property type="term" value="F:transketolase activity"/>
    <property type="evidence" value="ECO:0007669"/>
    <property type="project" value="UniProtKB-EC"/>
</dbReference>
<dbReference type="Pfam" id="PF22613">
    <property type="entry name" value="Transketolase_C_1"/>
    <property type="match status" value="1"/>
</dbReference>
<dbReference type="CDD" id="cd02012">
    <property type="entry name" value="TPP_TK"/>
    <property type="match status" value="1"/>
</dbReference>
<dbReference type="SUPFAM" id="SSF52922">
    <property type="entry name" value="TK C-terminal domain-like"/>
    <property type="match status" value="1"/>
</dbReference>
<comment type="cofactor">
    <cofactor evidence="15">
        <name>Mg(2+)</name>
        <dbReference type="ChEBI" id="CHEBI:18420"/>
    </cofactor>
    <cofactor evidence="15">
        <name>Ca(2+)</name>
        <dbReference type="ChEBI" id="CHEBI:29108"/>
    </cofactor>
    <cofactor evidence="15">
        <name>Mn(2+)</name>
        <dbReference type="ChEBI" id="CHEBI:29035"/>
    </cofactor>
    <cofactor evidence="15">
        <name>Co(2+)</name>
        <dbReference type="ChEBI" id="CHEBI:48828"/>
    </cofactor>
    <text evidence="15">Binds 1 Mg(2+) ion per subunit. Can also utilize other divalent metal cations, such as Ca(2+), Mn(2+) and Co(2+).</text>
</comment>
<feature type="binding site" evidence="11">
    <location>
        <position position="265"/>
    </location>
    <ligand>
        <name>substrate</name>
    </ligand>
</feature>
<feature type="binding site" evidence="12">
    <location>
        <position position="159"/>
    </location>
    <ligand>
        <name>thiamine diphosphate</name>
        <dbReference type="ChEBI" id="CHEBI:58937"/>
    </ligand>
</feature>
<dbReference type="InterPro" id="IPR005475">
    <property type="entry name" value="Transketolase-like_Pyr-bd"/>
</dbReference>
<comment type="cofactor">
    <cofactor evidence="12">
        <name>thiamine diphosphate</name>
        <dbReference type="ChEBI" id="CHEBI:58937"/>
    </cofactor>
    <text evidence="12">Binds 1 thiamine pyrophosphate per subunit. During the reaction, the substrate forms a covalent intermediate with the cofactor.</text>
</comment>
<evidence type="ECO:0000256" key="9">
    <source>
        <dbReference type="ARBA" id="ARBA00049473"/>
    </source>
</evidence>
<dbReference type="Gene3D" id="3.40.50.920">
    <property type="match status" value="1"/>
</dbReference>
<feature type="binding site" evidence="13">
    <location>
        <position position="190"/>
    </location>
    <ligand>
        <name>Mg(2+)</name>
        <dbReference type="ChEBI" id="CHEBI:18420"/>
    </ligand>
</feature>
<dbReference type="EMBL" id="QEAN01000007">
    <property type="protein sequence ID" value="TPX54265.1"/>
    <property type="molecule type" value="Genomic_DNA"/>
</dbReference>
<feature type="binding site" evidence="11">
    <location>
        <position position="477"/>
    </location>
    <ligand>
        <name>substrate</name>
    </ligand>
</feature>
<dbReference type="Proteomes" id="UP000320475">
    <property type="component" value="Unassembled WGS sequence"/>
</dbReference>
<dbReference type="InterPro" id="IPR049557">
    <property type="entry name" value="Transketolase_CS"/>
</dbReference>
<feature type="binding site" evidence="11">
    <location>
        <position position="469"/>
    </location>
    <ligand>
        <name>substrate</name>
    </ligand>
</feature>
<dbReference type="InterPro" id="IPR020826">
    <property type="entry name" value="Transketolase_BS"/>
</dbReference>
<dbReference type="InterPro" id="IPR009014">
    <property type="entry name" value="Transketo_C/PFOR_II"/>
</dbReference>
<organism evidence="17 20">
    <name type="scientific">Synchytrium endobioticum</name>
    <dbReference type="NCBI Taxonomy" id="286115"/>
    <lineage>
        <taxon>Eukaryota</taxon>
        <taxon>Fungi</taxon>
        <taxon>Fungi incertae sedis</taxon>
        <taxon>Chytridiomycota</taxon>
        <taxon>Chytridiomycota incertae sedis</taxon>
        <taxon>Chytridiomycetes</taxon>
        <taxon>Synchytriales</taxon>
        <taxon>Synchytriaceae</taxon>
        <taxon>Synchytrium</taxon>
    </lineage>
</organism>
<evidence type="ECO:0000259" key="16">
    <source>
        <dbReference type="SMART" id="SM00861"/>
    </source>
</evidence>
<feature type="binding site" evidence="13">
    <location>
        <position position="158"/>
    </location>
    <ligand>
        <name>Mg(2+)</name>
        <dbReference type="ChEBI" id="CHEBI:18420"/>
    </ligand>
</feature>
<dbReference type="CDD" id="cd07033">
    <property type="entry name" value="TPP_PYR_DXS_TK_like"/>
    <property type="match status" value="1"/>
</dbReference>
<evidence type="ECO:0000256" key="14">
    <source>
        <dbReference type="PIRSR" id="PIRSR605478-5"/>
    </source>
</evidence>
<evidence type="ECO:0000256" key="7">
    <source>
        <dbReference type="ARBA" id="ARBA00022842"/>
    </source>
</evidence>
<feature type="binding site" evidence="12">
    <location>
        <position position="445"/>
    </location>
    <ligand>
        <name>thiamine diphosphate</name>
        <dbReference type="ChEBI" id="CHEBI:58937"/>
    </ligand>
</feature>
<feature type="binding site" evidence="11">
    <location>
        <position position="360"/>
    </location>
    <ligand>
        <name>substrate</name>
    </ligand>
</feature>
<dbReference type="Proteomes" id="UP000317494">
    <property type="component" value="Unassembled WGS sequence"/>
</dbReference>
<dbReference type="Pfam" id="PF00456">
    <property type="entry name" value="Transketolase_N"/>
    <property type="match status" value="1"/>
</dbReference>
<dbReference type="FunFam" id="3.40.50.920:FF:000003">
    <property type="entry name" value="Transketolase"/>
    <property type="match status" value="1"/>
</dbReference>
<evidence type="ECO:0000313" key="19">
    <source>
        <dbReference type="Proteomes" id="UP000317494"/>
    </source>
</evidence>
<evidence type="ECO:0000256" key="5">
    <source>
        <dbReference type="ARBA" id="ARBA00022679"/>
    </source>
</evidence>
<feature type="binding site" evidence="12">
    <location>
        <position position="265"/>
    </location>
    <ligand>
        <name>thiamine diphosphate</name>
        <dbReference type="ChEBI" id="CHEBI:58937"/>
    </ligand>
</feature>
<name>A0A507DEB3_9FUNG</name>
<dbReference type="InterPro" id="IPR005478">
    <property type="entry name" value="Transketolase_bac-like"/>
</dbReference>
<evidence type="ECO:0000313" key="17">
    <source>
        <dbReference type="EMBL" id="TPX49751.1"/>
    </source>
</evidence>
<gene>
    <name evidence="17" type="ORF">SeLEV6574_g01295</name>
    <name evidence="18" type="ORF">SeMB42_g00364</name>
</gene>
<dbReference type="InterPro" id="IPR029061">
    <property type="entry name" value="THDP-binding"/>
</dbReference>
<feature type="binding site" evidence="11">
    <location>
        <position position="481"/>
    </location>
    <ligand>
        <name>substrate</name>
    </ligand>
</feature>
<comment type="similarity">
    <text evidence="2 15">Belongs to the transketolase family.</text>
</comment>
<dbReference type="GO" id="GO:0046872">
    <property type="term" value="F:metal ion binding"/>
    <property type="evidence" value="ECO:0007669"/>
    <property type="project" value="UniProtKB-KW"/>
</dbReference>
<dbReference type="InterPro" id="IPR033247">
    <property type="entry name" value="Transketolase_fam"/>
</dbReference>
<proteinExistence type="inferred from homology"/>
<comment type="function">
    <text evidence="15">Catalyzes the transfer of a two-carbon ketol group from a ketose donor to an aldose acceptor, via a covalent intermediate with the cofactor thiamine pyrophosphate.</text>
</comment>
<feature type="binding site" evidence="11">
    <location>
        <position position="28"/>
    </location>
    <ligand>
        <name>substrate</name>
    </ligand>
</feature>
<comment type="cofactor">
    <cofactor evidence="1">
        <name>Co(2+)</name>
        <dbReference type="ChEBI" id="CHEBI:48828"/>
    </cofactor>
</comment>
<comment type="subunit">
    <text evidence="3 15">Homodimer.</text>
</comment>
<feature type="binding site" evidence="12">
    <location>
        <position position="188"/>
    </location>
    <ligand>
        <name>thiamine diphosphate</name>
        <dbReference type="ChEBI" id="CHEBI:58937"/>
    </ligand>
</feature>
<evidence type="ECO:0000256" key="8">
    <source>
        <dbReference type="ARBA" id="ARBA00023052"/>
    </source>
</evidence>
<dbReference type="NCBIfam" id="TIGR00232">
    <property type="entry name" value="tktlase_bact"/>
    <property type="match status" value="1"/>
</dbReference>
<evidence type="ECO:0000313" key="18">
    <source>
        <dbReference type="EMBL" id="TPX54265.1"/>
    </source>
</evidence>
<feature type="domain" description="Transketolase-like pyrimidine-binding" evidence="16">
    <location>
        <begin position="357"/>
        <end position="533"/>
    </location>
</feature>
<keyword evidence="15" id="KW-0106">Calcium</keyword>
<evidence type="ECO:0000256" key="13">
    <source>
        <dbReference type="PIRSR" id="PIRSR605478-4"/>
    </source>
</evidence>
<evidence type="ECO:0000256" key="12">
    <source>
        <dbReference type="PIRSR" id="PIRSR605478-3"/>
    </source>
</evidence>